<sequence>MMLMDGLFSDDALAEAIGPEAQLAAMRTALAALAIAQARLGIIPKEAAKIIQDAAGRPAPAPEDLRDQIAQAGIPAQAVIKHLKAEAGAQGDWAGFGATSQDIQDTGLSLQLRGALSLIETRLAALGETLDGARRQHGAQIMPARTRSQIAAPTTLGARIAVWRAPLARHLERLAELRPRVLCVSLYGAAGTGAALAPRMTELRAALATDLALCAPETPWHAARDGIAELGGWLSLVTGSLGKMGADLVLMARDGEVMAGRGGGSSTMPQKSNPVAAEALVSLAHLNAGALGTLHQALVHADERDGAALGIEWQILPEMILRTGAALRLAEDLARSITPHPARIAAVIAADGGRMMAEAAVFHLCRSMPRGEAEAVVARALAAMGETETLAGALEESAPGHDWARILAPDRNTGQG</sequence>
<feature type="domain" description="Fumarate lyase N-terminal" evidence="2">
    <location>
        <begin position="29"/>
        <end position="283"/>
    </location>
</feature>
<name>A0ABW7I606_9RHOB</name>
<dbReference type="InterPro" id="IPR020557">
    <property type="entry name" value="Fumarate_lyase_CS"/>
</dbReference>
<gene>
    <name evidence="3" type="ORF">ACGRVM_06120</name>
</gene>
<protein>
    <submittedName>
        <fullName evidence="3">Lyase family protein</fullName>
    </submittedName>
</protein>
<dbReference type="InterPro" id="IPR000362">
    <property type="entry name" value="Fumarate_lyase_fam"/>
</dbReference>
<evidence type="ECO:0000259" key="2">
    <source>
        <dbReference type="Pfam" id="PF00206"/>
    </source>
</evidence>
<dbReference type="EMBL" id="JBIHMM010000001">
    <property type="protein sequence ID" value="MFH0253458.1"/>
    <property type="molecule type" value="Genomic_DNA"/>
</dbReference>
<dbReference type="Pfam" id="PF00206">
    <property type="entry name" value="Lyase_1"/>
    <property type="match status" value="1"/>
</dbReference>
<evidence type="ECO:0000256" key="1">
    <source>
        <dbReference type="ARBA" id="ARBA00034772"/>
    </source>
</evidence>
<dbReference type="InterPro" id="IPR008948">
    <property type="entry name" value="L-Aspartase-like"/>
</dbReference>
<dbReference type="Proteomes" id="UP001607157">
    <property type="component" value="Unassembled WGS sequence"/>
</dbReference>
<reference evidence="3 4" key="1">
    <citation type="submission" date="2024-10" db="EMBL/GenBank/DDBJ databases">
        <authorList>
            <person name="Yang X.-N."/>
        </authorList>
    </citation>
    <scope>NUCLEOTIDE SEQUENCE [LARGE SCALE GENOMIC DNA]</scope>
    <source>
        <strain evidence="3 4">CAU 1059</strain>
    </source>
</reference>
<comment type="caution">
    <text evidence="3">The sequence shown here is derived from an EMBL/GenBank/DDBJ whole genome shotgun (WGS) entry which is preliminary data.</text>
</comment>
<comment type="similarity">
    <text evidence="1">Belongs to the class-II fumarase/aspartase family.</text>
</comment>
<accession>A0ABW7I606</accession>
<dbReference type="SUPFAM" id="SSF48557">
    <property type="entry name" value="L-aspartase-like"/>
    <property type="match status" value="1"/>
</dbReference>
<dbReference type="RefSeq" id="WP_377167526.1">
    <property type="nucleotide sequence ID" value="NZ_JBHTJC010000001.1"/>
</dbReference>
<proteinExistence type="inferred from homology"/>
<dbReference type="PANTHER" id="PTHR43172">
    <property type="entry name" value="ADENYLOSUCCINATE LYASE"/>
    <property type="match status" value="1"/>
</dbReference>
<dbReference type="PANTHER" id="PTHR43172:SF2">
    <property type="entry name" value="ADENYLOSUCCINATE LYASE C-TERMINAL DOMAIN-CONTAINING PROTEIN"/>
    <property type="match status" value="1"/>
</dbReference>
<evidence type="ECO:0000313" key="3">
    <source>
        <dbReference type="EMBL" id="MFH0253458.1"/>
    </source>
</evidence>
<dbReference type="GO" id="GO:0016829">
    <property type="term" value="F:lyase activity"/>
    <property type="evidence" value="ECO:0007669"/>
    <property type="project" value="UniProtKB-KW"/>
</dbReference>
<dbReference type="PROSITE" id="PS00163">
    <property type="entry name" value="FUMARATE_LYASES"/>
    <property type="match status" value="1"/>
</dbReference>
<evidence type="ECO:0000313" key="4">
    <source>
        <dbReference type="Proteomes" id="UP001607157"/>
    </source>
</evidence>
<dbReference type="Gene3D" id="1.20.200.10">
    <property type="entry name" value="Fumarase/aspartase (Central domain)"/>
    <property type="match status" value="1"/>
</dbReference>
<keyword evidence="3" id="KW-0456">Lyase</keyword>
<dbReference type="PRINTS" id="PR00149">
    <property type="entry name" value="FUMRATELYASE"/>
</dbReference>
<dbReference type="InterPro" id="IPR022761">
    <property type="entry name" value="Fumarate_lyase_N"/>
</dbReference>
<organism evidence="3 4">
    <name type="scientific">Roseovarius aquimarinus</name>
    <dbReference type="NCBI Taxonomy" id="1229156"/>
    <lineage>
        <taxon>Bacteria</taxon>
        <taxon>Pseudomonadati</taxon>
        <taxon>Pseudomonadota</taxon>
        <taxon>Alphaproteobacteria</taxon>
        <taxon>Rhodobacterales</taxon>
        <taxon>Roseobacteraceae</taxon>
        <taxon>Roseovarius</taxon>
    </lineage>
</organism>
<keyword evidence="4" id="KW-1185">Reference proteome</keyword>